<dbReference type="PROSITE" id="PS50191">
    <property type="entry name" value="CRAL_TRIO"/>
    <property type="match status" value="1"/>
</dbReference>
<dbReference type="Proteomes" id="UP000241890">
    <property type="component" value="Unassembled WGS sequence"/>
</dbReference>
<dbReference type="InterPro" id="IPR036865">
    <property type="entry name" value="CRAL-TRIO_dom_sf"/>
</dbReference>
<dbReference type="EMBL" id="BEYU01000142">
    <property type="protein sequence ID" value="GBG33076.1"/>
    <property type="molecule type" value="Genomic_DNA"/>
</dbReference>
<dbReference type="PANTHER" id="PTHR45824:SF29">
    <property type="entry name" value="GH16843P"/>
    <property type="match status" value="1"/>
</dbReference>
<sequence length="361" mass="39494">MSEPAVISSAEESAEGSAASTPAATSTSPASKPAGRTEDAAYIKGVADEDSDDVAGAKAATKPTNEPSAETAMATTNSPPTASELQASPNEANAAAGATAAKDSALITDEVKESVRLLKANCVKENLTLRNDFEAVRLVIACEGDQRKMLHRIKLIRELEKEYEVDQITIEEAVDISEEKMPGGVMVPLGEDREGRLVIYNSVSKYYPSKMLKDKKLLQAGVVTFIATLQSSAVNLEEVDSGFVFLMNCKGISMKNFSLSFEQKFSWMYQNGYPIRLRKIIFFNANKLTRTFIKMCKVFLTRKMQERIEIINDAEAIQRLIAPENLPAFDGLGTLSGEQALANFLKRQNDFVAFESSFTLE</sequence>
<dbReference type="InterPro" id="IPR052578">
    <property type="entry name" value="PI_Transfer_CRAL-TRIO"/>
</dbReference>
<protein>
    <submittedName>
        <fullName evidence="3">Tyrosine-protein phosphatase non-receptor type 9</fullName>
    </submittedName>
</protein>
<dbReference type="Pfam" id="PF00650">
    <property type="entry name" value="CRAL_TRIO"/>
    <property type="match status" value="1"/>
</dbReference>
<feature type="region of interest" description="Disordered" evidence="1">
    <location>
        <begin position="1"/>
        <end position="102"/>
    </location>
</feature>
<dbReference type="AlphaFoldDB" id="A0A2R5GQC3"/>
<feature type="compositionally biased region" description="Low complexity" evidence="1">
    <location>
        <begin position="1"/>
        <end position="34"/>
    </location>
</feature>
<evidence type="ECO:0000313" key="4">
    <source>
        <dbReference type="Proteomes" id="UP000241890"/>
    </source>
</evidence>
<organism evidence="3 4">
    <name type="scientific">Hondaea fermentalgiana</name>
    <dbReference type="NCBI Taxonomy" id="2315210"/>
    <lineage>
        <taxon>Eukaryota</taxon>
        <taxon>Sar</taxon>
        <taxon>Stramenopiles</taxon>
        <taxon>Bigyra</taxon>
        <taxon>Labyrinthulomycetes</taxon>
        <taxon>Thraustochytrida</taxon>
        <taxon>Thraustochytriidae</taxon>
        <taxon>Hondaea</taxon>
    </lineage>
</organism>
<comment type="caution">
    <text evidence="3">The sequence shown here is derived from an EMBL/GenBank/DDBJ whole genome shotgun (WGS) entry which is preliminary data.</text>
</comment>
<feature type="compositionally biased region" description="Polar residues" evidence="1">
    <location>
        <begin position="62"/>
        <end position="86"/>
    </location>
</feature>
<dbReference type="OrthoDB" id="6682367at2759"/>
<name>A0A2R5GQC3_9STRA</name>
<keyword evidence="4" id="KW-1185">Reference proteome</keyword>
<dbReference type="InterPro" id="IPR001251">
    <property type="entry name" value="CRAL-TRIO_dom"/>
</dbReference>
<evidence type="ECO:0000313" key="3">
    <source>
        <dbReference type="EMBL" id="GBG33076.1"/>
    </source>
</evidence>
<dbReference type="InParanoid" id="A0A2R5GQC3"/>
<keyword evidence="3" id="KW-0675">Receptor</keyword>
<evidence type="ECO:0000259" key="2">
    <source>
        <dbReference type="PROSITE" id="PS50191"/>
    </source>
</evidence>
<feature type="compositionally biased region" description="Low complexity" evidence="1">
    <location>
        <begin position="87"/>
        <end position="102"/>
    </location>
</feature>
<evidence type="ECO:0000256" key="1">
    <source>
        <dbReference type="SAM" id="MobiDB-lite"/>
    </source>
</evidence>
<dbReference type="GO" id="GO:0008526">
    <property type="term" value="F:phosphatidylinositol transfer activity"/>
    <property type="evidence" value="ECO:0007669"/>
    <property type="project" value="TreeGrafter"/>
</dbReference>
<reference evidence="3 4" key="1">
    <citation type="submission" date="2017-12" db="EMBL/GenBank/DDBJ databases">
        <title>Sequencing, de novo assembly and annotation of complete genome of a new Thraustochytrid species, strain FCC1311.</title>
        <authorList>
            <person name="Sedici K."/>
            <person name="Godart F."/>
            <person name="Aiese Cigliano R."/>
            <person name="Sanseverino W."/>
            <person name="Barakat M."/>
            <person name="Ortet P."/>
            <person name="Marechal E."/>
            <person name="Cagnac O."/>
            <person name="Amato A."/>
        </authorList>
    </citation>
    <scope>NUCLEOTIDE SEQUENCE [LARGE SCALE GENOMIC DNA]</scope>
</reference>
<proteinExistence type="predicted"/>
<dbReference type="SMART" id="SM00516">
    <property type="entry name" value="SEC14"/>
    <property type="match status" value="1"/>
</dbReference>
<dbReference type="Gene3D" id="3.40.525.10">
    <property type="entry name" value="CRAL-TRIO lipid binding domain"/>
    <property type="match status" value="1"/>
</dbReference>
<dbReference type="CDD" id="cd00170">
    <property type="entry name" value="SEC14"/>
    <property type="match status" value="1"/>
</dbReference>
<feature type="domain" description="CRAL-TRIO" evidence="2">
    <location>
        <begin position="173"/>
        <end position="331"/>
    </location>
</feature>
<dbReference type="PANTHER" id="PTHR45824">
    <property type="entry name" value="GH16843P"/>
    <property type="match status" value="1"/>
</dbReference>
<accession>A0A2R5GQC3</accession>
<dbReference type="SUPFAM" id="SSF52087">
    <property type="entry name" value="CRAL/TRIO domain"/>
    <property type="match status" value="1"/>
</dbReference>
<gene>
    <name evidence="3" type="ORF">FCC1311_064091</name>
</gene>